<evidence type="ECO:0000313" key="3">
    <source>
        <dbReference type="Proteomes" id="UP001302257"/>
    </source>
</evidence>
<evidence type="ECO:0000256" key="1">
    <source>
        <dbReference type="SAM" id="Phobius"/>
    </source>
</evidence>
<evidence type="ECO:0000313" key="2">
    <source>
        <dbReference type="EMBL" id="WNO06406.1"/>
    </source>
</evidence>
<accession>A0ABZ0B4U2</accession>
<sequence>MPTKGPSHIASTLVLAAALLCLGVSLACWYIYFTVYWPYRNLFDETGRYFDAQTLVVHQEQSGLLIWPALALSMLTVMLGVAWRAIRSTNGPRNL</sequence>
<reference evidence="2 3" key="1">
    <citation type="submission" date="2023-08" db="EMBL/GenBank/DDBJ databases">
        <title>Rhodoferax potami sp. nov. and Rhodoferax mekongensis sp. nov., isolated from the Mekong River in Thailand.</title>
        <authorList>
            <person name="Kitikhun S."/>
            <person name="Charoenyingcharoen P."/>
            <person name="Siriarchawattana P."/>
            <person name="Likhitrattanapisal S."/>
            <person name="Nilsakha T."/>
            <person name="Chanpet A."/>
            <person name="Rattanawaree P."/>
            <person name="Ingsriswang S."/>
        </authorList>
    </citation>
    <scope>NUCLEOTIDE SEQUENCE [LARGE SCALE GENOMIC DNA]</scope>
    <source>
        <strain evidence="2 3">TBRC 17307</strain>
    </source>
</reference>
<feature type="transmembrane region" description="Helical" evidence="1">
    <location>
        <begin position="65"/>
        <end position="86"/>
    </location>
</feature>
<dbReference type="RefSeq" id="WP_313869108.1">
    <property type="nucleotide sequence ID" value="NZ_CP132507.1"/>
</dbReference>
<dbReference type="EMBL" id="CP132507">
    <property type="protein sequence ID" value="WNO06406.1"/>
    <property type="molecule type" value="Genomic_DNA"/>
</dbReference>
<keyword evidence="1" id="KW-1133">Transmembrane helix</keyword>
<keyword evidence="3" id="KW-1185">Reference proteome</keyword>
<dbReference type="PROSITE" id="PS51257">
    <property type="entry name" value="PROKAR_LIPOPROTEIN"/>
    <property type="match status" value="1"/>
</dbReference>
<dbReference type="Proteomes" id="UP001302257">
    <property type="component" value="Chromosome"/>
</dbReference>
<gene>
    <name evidence="2" type="ORF">RAN89_08260</name>
</gene>
<organism evidence="2 3">
    <name type="scientific">Rhodoferax mekongensis</name>
    <dbReference type="NCBI Taxonomy" id="3068341"/>
    <lineage>
        <taxon>Bacteria</taxon>
        <taxon>Pseudomonadati</taxon>
        <taxon>Pseudomonadota</taxon>
        <taxon>Betaproteobacteria</taxon>
        <taxon>Burkholderiales</taxon>
        <taxon>Comamonadaceae</taxon>
        <taxon>Rhodoferax</taxon>
    </lineage>
</organism>
<keyword evidence="1" id="KW-0472">Membrane</keyword>
<feature type="transmembrane region" description="Helical" evidence="1">
    <location>
        <begin position="12"/>
        <end position="32"/>
    </location>
</feature>
<name>A0ABZ0B4U2_9BURK</name>
<evidence type="ECO:0008006" key="4">
    <source>
        <dbReference type="Google" id="ProtNLM"/>
    </source>
</evidence>
<protein>
    <recommendedName>
        <fullName evidence="4">Transmembrane protein</fullName>
    </recommendedName>
</protein>
<proteinExistence type="predicted"/>
<keyword evidence="1" id="KW-0812">Transmembrane</keyword>